<dbReference type="InterPro" id="IPR003423">
    <property type="entry name" value="OMP_efflux"/>
</dbReference>
<evidence type="ECO:0000256" key="3">
    <source>
        <dbReference type="ARBA" id="ARBA00022448"/>
    </source>
</evidence>
<accession>A0A1C3RCH0</accession>
<keyword evidence="10" id="KW-1185">Reference proteome</keyword>
<name>A0A1C3RCH0_9PROT</name>
<dbReference type="GO" id="GO:0009279">
    <property type="term" value="C:cell outer membrane"/>
    <property type="evidence" value="ECO:0007669"/>
    <property type="project" value="UniProtKB-SubCell"/>
</dbReference>
<protein>
    <submittedName>
        <fullName evidence="9">Outer membrane protein</fullName>
    </submittedName>
</protein>
<evidence type="ECO:0000256" key="8">
    <source>
        <dbReference type="SAM" id="SignalP"/>
    </source>
</evidence>
<evidence type="ECO:0000313" key="10">
    <source>
        <dbReference type="Proteomes" id="UP000231658"/>
    </source>
</evidence>
<dbReference type="PANTHER" id="PTHR30026">
    <property type="entry name" value="OUTER MEMBRANE PROTEIN TOLC"/>
    <property type="match status" value="1"/>
</dbReference>
<dbReference type="Pfam" id="PF02321">
    <property type="entry name" value="OEP"/>
    <property type="match status" value="2"/>
</dbReference>
<dbReference type="GO" id="GO:1990281">
    <property type="term" value="C:efflux pump complex"/>
    <property type="evidence" value="ECO:0007669"/>
    <property type="project" value="TreeGrafter"/>
</dbReference>
<comment type="subcellular location">
    <subcellularLocation>
        <location evidence="1">Cell outer membrane</location>
    </subcellularLocation>
</comment>
<dbReference type="Proteomes" id="UP000231658">
    <property type="component" value="Unassembled WGS sequence"/>
</dbReference>
<evidence type="ECO:0000256" key="4">
    <source>
        <dbReference type="ARBA" id="ARBA00022452"/>
    </source>
</evidence>
<organism evidence="9 10">
    <name type="scientific">Candidatus Terasakiella magnetica</name>
    <dbReference type="NCBI Taxonomy" id="1867952"/>
    <lineage>
        <taxon>Bacteria</taxon>
        <taxon>Pseudomonadati</taxon>
        <taxon>Pseudomonadota</taxon>
        <taxon>Alphaproteobacteria</taxon>
        <taxon>Rhodospirillales</taxon>
        <taxon>Terasakiellaceae</taxon>
        <taxon>Terasakiella</taxon>
    </lineage>
</organism>
<dbReference type="AlphaFoldDB" id="A0A1C3RCH0"/>
<dbReference type="NCBIfam" id="TIGR01844">
    <property type="entry name" value="type_I_sec_TolC"/>
    <property type="match status" value="1"/>
</dbReference>
<evidence type="ECO:0000313" key="9">
    <source>
        <dbReference type="EMBL" id="SCA54912.1"/>
    </source>
</evidence>
<evidence type="ECO:0000256" key="7">
    <source>
        <dbReference type="ARBA" id="ARBA00023237"/>
    </source>
</evidence>
<keyword evidence="6" id="KW-0472">Membrane</keyword>
<dbReference type="GO" id="GO:0015288">
    <property type="term" value="F:porin activity"/>
    <property type="evidence" value="ECO:0007669"/>
    <property type="project" value="TreeGrafter"/>
</dbReference>
<sequence length="465" mass="50819">MKLRKNFLLGVALGAMAFGVPAHADTLEEALIKAYLNNPSLNAERASVRASDEGVSQALANWRPNVTWTGSAYRSINENNSRLGDDRRQVLTPLASTFSVTQPLFRGFQTLSAVDEAEATIKAERWRLIEEEQGILLNTVTAYSNVVRDLAVLELNKNNEAVLLRQLEATKDRFEVGELTRTDVSQAEARYAKSTADRIQSEADLESSRANYYSLVGEMPTAVATPSVPSNLPTSVDETIAAAKKNNPEFLASVYDEEAAIENIDEMAGKLLPELNLVASSETSLEASSIGGRSDTAKIGLTLSVPFYQKGTVYSQVREAKQTAAEKRMDMEQARRDAIESGHSGWEEYVAAKARIQSFLSQIRAAEVALDGVQREAAVGSRTVLDVLDAEQELLDAKVSLVRAERDQLVAAYELKRAIGGLTAEKLGLDTGIYDPNVHYDEVRDAWIGTSSVGDIDELEKVDNN</sequence>
<keyword evidence="5" id="KW-0812">Transmembrane</keyword>
<evidence type="ECO:0000256" key="6">
    <source>
        <dbReference type="ARBA" id="ARBA00023136"/>
    </source>
</evidence>
<keyword evidence="7" id="KW-0998">Cell outer membrane</keyword>
<feature type="chain" id="PRO_5008680616" evidence="8">
    <location>
        <begin position="25"/>
        <end position="465"/>
    </location>
</feature>
<dbReference type="EMBL" id="FLYE01000001">
    <property type="protein sequence ID" value="SCA54912.1"/>
    <property type="molecule type" value="Genomic_DNA"/>
</dbReference>
<dbReference type="PANTHER" id="PTHR30026:SF22">
    <property type="entry name" value="OUTER MEMBRANE EFFLUX PROTEIN"/>
    <property type="match status" value="1"/>
</dbReference>
<evidence type="ECO:0000256" key="1">
    <source>
        <dbReference type="ARBA" id="ARBA00004442"/>
    </source>
</evidence>
<feature type="signal peptide" evidence="8">
    <location>
        <begin position="1"/>
        <end position="24"/>
    </location>
</feature>
<gene>
    <name evidence="9" type="ORF">MTBPR1_10159</name>
</gene>
<reference evidence="9 10" key="1">
    <citation type="submission" date="2016-07" db="EMBL/GenBank/DDBJ databases">
        <authorList>
            <person name="Lefevre C.T."/>
        </authorList>
    </citation>
    <scope>NUCLEOTIDE SEQUENCE [LARGE SCALE GENOMIC DNA]</scope>
    <source>
        <strain evidence="9">PR1</strain>
    </source>
</reference>
<dbReference type="InterPro" id="IPR051906">
    <property type="entry name" value="TolC-like"/>
</dbReference>
<keyword evidence="4" id="KW-1134">Transmembrane beta strand</keyword>
<proteinExistence type="inferred from homology"/>
<evidence type="ECO:0000256" key="5">
    <source>
        <dbReference type="ARBA" id="ARBA00022692"/>
    </source>
</evidence>
<dbReference type="GO" id="GO:0015562">
    <property type="term" value="F:efflux transmembrane transporter activity"/>
    <property type="evidence" value="ECO:0007669"/>
    <property type="project" value="InterPro"/>
</dbReference>
<dbReference type="OrthoDB" id="9789368at2"/>
<dbReference type="STRING" id="1867952.MTBPR1_10159"/>
<comment type="similarity">
    <text evidence="2">Belongs to the outer membrane factor (OMF) (TC 1.B.17) family.</text>
</comment>
<dbReference type="RefSeq" id="WP_069185646.1">
    <property type="nucleotide sequence ID" value="NZ_FLYE01000001.1"/>
</dbReference>
<dbReference type="SUPFAM" id="SSF56954">
    <property type="entry name" value="Outer membrane efflux proteins (OEP)"/>
    <property type="match status" value="1"/>
</dbReference>
<dbReference type="InterPro" id="IPR010130">
    <property type="entry name" value="T1SS_OMP_TolC"/>
</dbReference>
<evidence type="ECO:0000256" key="2">
    <source>
        <dbReference type="ARBA" id="ARBA00007613"/>
    </source>
</evidence>
<keyword evidence="8" id="KW-0732">Signal</keyword>
<keyword evidence="3" id="KW-0813">Transport</keyword>
<dbReference type="Gene3D" id="1.20.1600.10">
    <property type="entry name" value="Outer membrane efflux proteins (OEP)"/>
    <property type="match status" value="1"/>
</dbReference>